<keyword evidence="2" id="KW-1185">Reference proteome</keyword>
<protein>
    <submittedName>
        <fullName evidence="1">Uncharacterized protein</fullName>
    </submittedName>
</protein>
<proteinExistence type="predicted"/>
<evidence type="ECO:0000313" key="2">
    <source>
        <dbReference type="Proteomes" id="UP000549971"/>
    </source>
</evidence>
<dbReference type="AlphaFoldDB" id="A0A7W9JGB6"/>
<name>A0A7W9JGB6_9ACTN</name>
<dbReference type="Proteomes" id="UP000549971">
    <property type="component" value="Unassembled WGS sequence"/>
</dbReference>
<gene>
    <name evidence="1" type="ORF">HDA39_008365</name>
</gene>
<sequence>MEVVGDRSQKAPEGLQLAGWNVIEDEFADLAHVAGGR</sequence>
<accession>A0A7W9JGB6</accession>
<dbReference type="EMBL" id="JACHMY010000001">
    <property type="protein sequence ID" value="MBB5841631.1"/>
    <property type="molecule type" value="Genomic_DNA"/>
</dbReference>
<organism evidence="1 2">
    <name type="scientific">Kribbella italica</name>
    <dbReference type="NCBI Taxonomy" id="1540520"/>
    <lineage>
        <taxon>Bacteria</taxon>
        <taxon>Bacillati</taxon>
        <taxon>Actinomycetota</taxon>
        <taxon>Actinomycetes</taxon>
        <taxon>Propionibacteriales</taxon>
        <taxon>Kribbellaceae</taxon>
        <taxon>Kribbella</taxon>
    </lineage>
</organism>
<comment type="caution">
    <text evidence="1">The sequence shown here is derived from an EMBL/GenBank/DDBJ whole genome shotgun (WGS) entry which is preliminary data.</text>
</comment>
<evidence type="ECO:0000313" key="1">
    <source>
        <dbReference type="EMBL" id="MBB5841631.1"/>
    </source>
</evidence>
<reference evidence="1 2" key="1">
    <citation type="submission" date="2020-08" db="EMBL/GenBank/DDBJ databases">
        <title>Sequencing the genomes of 1000 actinobacteria strains.</title>
        <authorList>
            <person name="Klenk H.-P."/>
        </authorList>
    </citation>
    <scope>NUCLEOTIDE SEQUENCE [LARGE SCALE GENOMIC DNA]</scope>
    <source>
        <strain evidence="1 2">DSM 28967</strain>
    </source>
</reference>